<dbReference type="RefSeq" id="WP_015762213.1">
    <property type="nucleotide sequence ID" value="NZ_CP039375.1"/>
</dbReference>
<feature type="transmembrane region" description="Helical" evidence="1">
    <location>
        <begin position="126"/>
        <end position="145"/>
    </location>
</feature>
<protein>
    <submittedName>
        <fullName evidence="2">Uncharacterized protein</fullName>
    </submittedName>
</protein>
<keyword evidence="1" id="KW-1133">Transmembrane helix</keyword>
<feature type="transmembrane region" description="Helical" evidence="1">
    <location>
        <begin position="231"/>
        <end position="252"/>
    </location>
</feature>
<proteinExistence type="predicted"/>
<reference evidence="2 3" key="2">
    <citation type="submission" date="2019-04" db="EMBL/GenBank/DDBJ databases">
        <authorList>
            <person name="Yang S."/>
            <person name="Wei W."/>
        </authorList>
    </citation>
    <scope>NUCLEOTIDE SEQUENCE [LARGE SCALE GENOMIC DNA]</scope>
    <source>
        <strain evidence="3">ZP60</strain>
    </source>
</reference>
<feature type="transmembrane region" description="Helical" evidence="1">
    <location>
        <begin position="171"/>
        <end position="194"/>
    </location>
</feature>
<keyword evidence="1" id="KW-0812">Transmembrane</keyword>
<dbReference type="KEGG" id="halz:E5139_09400"/>
<dbReference type="GeneID" id="42179150"/>
<feature type="transmembrane region" description="Helical" evidence="1">
    <location>
        <begin position="206"/>
        <end position="225"/>
    </location>
</feature>
<sequence>MCPRRGSDHSLCGRLDALFRLLTTPLHYPGVVRRAFREGLVTTGVSLVVFHRFVWPALVDDPLAGRLPEATVVTLGTVTPFDVLISKLLVAGVLGLCVGTVRLAFEWWQRATLPGPWRRRRRFASFLTGGVVAFAGAVAVAYWPLTSWLLDAAVVRAVVRGDLPPLHPFQWLLHVVRFCLACGVGAVLAYGMGVLGGSRLAMPRTVIVRGGTLAVLFALLGPVIWRWTVPVVLSWAGPIAVGFALGTVLAVFGHRLRGEGART</sequence>
<dbReference type="AlphaFoldDB" id="A0A4D6KCX5"/>
<reference evidence="2 3" key="1">
    <citation type="submission" date="2019-04" db="EMBL/GenBank/DDBJ databases">
        <title>Complete genome sequence of Arthrobacter sp. ZXY-2 associated with effective atrazine degradation and salt adaptation.</title>
        <authorList>
            <person name="Zhao X."/>
        </authorList>
    </citation>
    <scope>NUCLEOTIDE SEQUENCE [LARGE SCALE GENOMIC DNA]</scope>
    <source>
        <strain evidence="3">ZP60</strain>
    </source>
</reference>
<evidence type="ECO:0000313" key="3">
    <source>
        <dbReference type="Proteomes" id="UP000297053"/>
    </source>
</evidence>
<keyword evidence="1" id="KW-0472">Membrane</keyword>
<accession>A0A4D6KCX5</accession>
<dbReference type="Proteomes" id="UP000297053">
    <property type="component" value="Chromosome"/>
</dbReference>
<name>A0A4D6KCX5_9EURY</name>
<dbReference type="EMBL" id="CP039375">
    <property type="protein sequence ID" value="QCD65834.1"/>
    <property type="molecule type" value="Genomic_DNA"/>
</dbReference>
<evidence type="ECO:0000313" key="2">
    <source>
        <dbReference type="EMBL" id="QCD65834.1"/>
    </source>
</evidence>
<organism evidence="2 3">
    <name type="scientific">Halomicrobium mukohataei</name>
    <dbReference type="NCBI Taxonomy" id="57705"/>
    <lineage>
        <taxon>Archaea</taxon>
        <taxon>Methanobacteriati</taxon>
        <taxon>Methanobacteriota</taxon>
        <taxon>Stenosarchaea group</taxon>
        <taxon>Halobacteria</taxon>
        <taxon>Halobacteriales</taxon>
        <taxon>Haloarculaceae</taxon>
        <taxon>Halomicrobium</taxon>
    </lineage>
</organism>
<gene>
    <name evidence="2" type="ORF">E5139_09400</name>
</gene>
<evidence type="ECO:0000256" key="1">
    <source>
        <dbReference type="SAM" id="Phobius"/>
    </source>
</evidence>